<protein>
    <recommendedName>
        <fullName evidence="6">Lipoprotein</fullName>
    </recommendedName>
</protein>
<dbReference type="STRING" id="1125725.HMPREF1325_2557"/>
<keyword evidence="1" id="KW-0812">Transmembrane</keyword>
<keyword evidence="1" id="KW-0472">Membrane</keyword>
<evidence type="ECO:0000313" key="3">
    <source>
        <dbReference type="EMBL" id="ERK03072.1"/>
    </source>
</evidence>
<evidence type="ECO:0000256" key="1">
    <source>
        <dbReference type="SAM" id="Phobius"/>
    </source>
</evidence>
<dbReference type="AlphaFoldDB" id="U1F843"/>
<feature type="transmembrane region" description="Helical" evidence="1">
    <location>
        <begin position="562"/>
        <end position="595"/>
    </location>
</feature>
<gene>
    <name evidence="3" type="ORF">HMPREF0860_2560</name>
    <name evidence="2" type="ORF">HMPREF1325_2557</name>
</gene>
<evidence type="ECO:0008006" key="6">
    <source>
        <dbReference type="Google" id="ProtNLM"/>
    </source>
</evidence>
<evidence type="ECO:0000313" key="2">
    <source>
        <dbReference type="EMBL" id="ERF60197.1"/>
    </source>
</evidence>
<organism evidence="2 4">
    <name type="scientific">Treponema socranskii subsp. socranskii VPI DR56BR1116 = ATCC 35536</name>
    <dbReference type="NCBI Taxonomy" id="1125725"/>
    <lineage>
        <taxon>Bacteria</taxon>
        <taxon>Pseudomonadati</taxon>
        <taxon>Spirochaetota</taxon>
        <taxon>Spirochaetia</taxon>
        <taxon>Spirochaetales</taxon>
        <taxon>Treponemataceae</taxon>
        <taxon>Treponema</taxon>
    </lineage>
</organism>
<dbReference type="Proteomes" id="UP000016412">
    <property type="component" value="Unassembled WGS sequence"/>
</dbReference>
<dbReference type="EMBL" id="AVQI01000045">
    <property type="protein sequence ID" value="ERK03072.1"/>
    <property type="molecule type" value="Genomic_DNA"/>
</dbReference>
<evidence type="ECO:0000313" key="4">
    <source>
        <dbReference type="Proteomes" id="UP000016412"/>
    </source>
</evidence>
<dbReference type="PROSITE" id="PS51257">
    <property type="entry name" value="PROKAR_LIPOPROTEIN"/>
    <property type="match status" value="1"/>
</dbReference>
<dbReference type="PATRIC" id="fig|1125725.3.peg.1732"/>
<sequence>MKRVLQILIGYLLFAFCACMTFRLFAGTLPPLIAKTETLYRFYGGLALFCRILPALSVTGFVIGYAVSFGRNPDGSDRRFSQAMFRRYRSVVVTSLALSLVLTAASEIGTPILSAKQKQLERMPLLVQEYVRVGRQVEKSGKGELAYRYAELALKIDPSSPDALTLSRDTEIASREAHNTVRTAVPKTASEPMSEEGYTVRELRARAEKAYAEKKYFDAHYWAQSAVSITTRRDTNYAELQRIAADAWNALFSADLPATTDAQKIYARKLSGYAALVEGDNLKAYYIFRTLSLASRENANDPDIVRYLAIAHARLDTEYFFIDEIIDAKEFETADDVYFSLKKENGETTIVYIKGITPVKGSGGVVQYLRSLSIFSLDANGTYTGSIYVPYAKMRQVLSADFDADTKRALGIPDGAHFVPYILLRSVDRDTEGVTEGPLYRYAFPDKKGGSDQIVLPLSYENFLLLAEVSRGAEYMNMISLLRFVGNAERFGYSDEVFGQVLLNRILYPLFMLIVFIWFASFAWNYRIGETVLFKTSWIFAFPFFSLLAHVLYGALQWLFKIINYVFIGIAGTYCLPLGSLVYAVILLIVSLVFLARSEG</sequence>
<dbReference type="EMBL" id="AUZJ01000043">
    <property type="protein sequence ID" value="ERF60197.1"/>
    <property type="molecule type" value="Genomic_DNA"/>
</dbReference>
<feature type="transmembrane region" description="Helical" evidence="1">
    <location>
        <begin position="538"/>
        <end position="556"/>
    </location>
</feature>
<dbReference type="RefSeq" id="WP_021330596.1">
    <property type="nucleotide sequence ID" value="NZ_AUZJ01000043.1"/>
</dbReference>
<accession>U1F843</accession>
<dbReference type="OrthoDB" id="363018at2"/>
<dbReference type="Proteomes" id="UP000016646">
    <property type="component" value="Unassembled WGS sequence"/>
</dbReference>
<evidence type="ECO:0000313" key="5">
    <source>
        <dbReference type="Proteomes" id="UP000016646"/>
    </source>
</evidence>
<feature type="transmembrane region" description="Helical" evidence="1">
    <location>
        <begin position="88"/>
        <end position="106"/>
    </location>
</feature>
<dbReference type="eggNOG" id="ENOG502ZIX1">
    <property type="taxonomic scope" value="Bacteria"/>
</dbReference>
<proteinExistence type="predicted"/>
<feature type="transmembrane region" description="Helical" evidence="1">
    <location>
        <begin position="42"/>
        <end position="67"/>
    </location>
</feature>
<keyword evidence="1" id="KW-1133">Transmembrane helix</keyword>
<comment type="caution">
    <text evidence="2">The sequence shown here is derived from an EMBL/GenBank/DDBJ whole genome shotgun (WGS) entry which is preliminary data.</text>
</comment>
<feature type="transmembrane region" description="Helical" evidence="1">
    <location>
        <begin position="506"/>
        <end position="526"/>
    </location>
</feature>
<reference evidence="4 5" key="1">
    <citation type="submission" date="2013-08" db="EMBL/GenBank/DDBJ databases">
        <authorList>
            <person name="Durkin A.S."/>
            <person name="Haft D.R."/>
            <person name="McCorrison J."/>
            <person name="Torralba M."/>
            <person name="Gillis M."/>
            <person name="Haft D.H."/>
            <person name="Methe B."/>
            <person name="Sutton G."/>
            <person name="Nelson K.E."/>
        </authorList>
    </citation>
    <scope>NUCLEOTIDE SEQUENCE [LARGE SCALE GENOMIC DNA]</scope>
    <source>
        <strain evidence="3 5">ATCC 35536</strain>
        <strain evidence="2 4">VPI DR56BR1116</strain>
    </source>
</reference>
<keyword evidence="5" id="KW-1185">Reference proteome</keyword>
<name>U1F843_TRESO</name>